<dbReference type="PROSITE" id="PS50293">
    <property type="entry name" value="TPR_REGION"/>
    <property type="match status" value="1"/>
</dbReference>
<feature type="compositionally biased region" description="Basic and acidic residues" evidence="10">
    <location>
        <begin position="681"/>
        <end position="696"/>
    </location>
</feature>
<dbReference type="FunFam" id="1.25.40.10:FF:000403">
    <property type="entry name" value="General transcriptional repressor, putative"/>
    <property type="match status" value="1"/>
</dbReference>
<organism evidence="11 12">
    <name type="scientific">Ambispora leptoticha</name>
    <dbReference type="NCBI Taxonomy" id="144679"/>
    <lineage>
        <taxon>Eukaryota</taxon>
        <taxon>Fungi</taxon>
        <taxon>Fungi incertae sedis</taxon>
        <taxon>Mucoromycota</taxon>
        <taxon>Glomeromycotina</taxon>
        <taxon>Glomeromycetes</taxon>
        <taxon>Archaeosporales</taxon>
        <taxon>Ambisporaceae</taxon>
        <taxon>Ambispora</taxon>
    </lineage>
</organism>
<feature type="repeat" description="TPR" evidence="9">
    <location>
        <begin position="122"/>
        <end position="155"/>
    </location>
</feature>
<dbReference type="PANTHER" id="PTHR14017">
    <property type="entry name" value="LYSINE-SPECIFIC DEMETHYLASE"/>
    <property type="match status" value="1"/>
</dbReference>
<feature type="compositionally biased region" description="Low complexity" evidence="10">
    <location>
        <begin position="858"/>
        <end position="871"/>
    </location>
</feature>
<dbReference type="Gene3D" id="1.25.40.10">
    <property type="entry name" value="Tetratricopeptide repeat domain"/>
    <property type="match status" value="2"/>
</dbReference>
<feature type="compositionally biased region" description="Pro residues" evidence="10">
    <location>
        <begin position="412"/>
        <end position="431"/>
    </location>
</feature>
<evidence type="ECO:0000256" key="10">
    <source>
        <dbReference type="SAM" id="MobiDB-lite"/>
    </source>
</evidence>
<sequence length="942" mass="106653">MTTNGQPPSLQKLAQVNEQTWLQLGEVAEMMLDYDRAMNAYESALRQNAYSIQALGHIAALCRAREQFPRAVEYFNRILNIDQTNGEIWGALGHCYLMMDDLQKAYSAYQQALYHLPNPKEPKLWYGIGILYDRYGSLDHAEEAFSQVMSMEPKFEKANEIYFRLGIIYKQQHKYEMSLGCFKYILHNPPRPLTEVDIWFQIGHVYEQQKNYTLAKEAYERVLTDNPNHAKVLQQLGWLYHQQNANFGNQDMAIQYLTKSLESDGNDAQSWYLLGRCYMAQQKYNKAYEAYQQAVYRDGRNPTFWCSIGVLYYQINQFRDALDAYSRAIRLNPYISEVWYDLGTLYESCNNQISDALDAYQRAHELDQDNPHIKQRLQMLRNQQQQGGQTTAPVPQDVNPQAYNNSPSMMSNPPPPQFAHPTPGPPGPPGMPGLGGYGRMDNRQSHPPPPPLPVNFPNNVQGSGRDLPPMNTGRRSPAPQYNHPLPPHIRGEPTTPPNHHNTLSPMMPPSQHDNRQLGQQSQPPPPPQTTSQLRMEKRPSPSPQMPPISESRSSRGYSPQLPEPQSSGRQPYTLASPKLPGPEQYSPPILPPHQSSHQQPHSSHSVPHHDILHDRREEIYDPTKVKGEDKHNDSSMKPEDTSVDGVSNNIVEHGPSRVPPQQILNASPPPPLDHAVPLDHVVNHRIPEQSVDDEKVGSGNVVPPIHTFRSEDMHDRRRSNSINLPEIKASEPSTPRTSIPHESPQQPPQHLSRVEHHKPNILNDETSPRSPPESRSPDLSRILDNNGVAATPDSPLDTVDNVKHPSSLGNFRTTPPNSSDRNIINPPVISTSTSSRQVDEDYDDTADVLVSMSEVGASSSTSPVNNSSSPTGQKRPYSPPKGDIDTEDRAREDVPTKKKRDRDRDRDRRDRDWERDREQRERERERRKSEQSGNSGNGSNSP</sequence>
<dbReference type="GO" id="GO:0031490">
    <property type="term" value="F:chromatin DNA binding"/>
    <property type="evidence" value="ECO:0007669"/>
    <property type="project" value="TreeGrafter"/>
</dbReference>
<name>A0A9N8YR54_9GLOM</name>
<keyword evidence="5" id="KW-0805">Transcription regulation</keyword>
<evidence type="ECO:0000256" key="9">
    <source>
        <dbReference type="PROSITE-ProRule" id="PRU00339"/>
    </source>
</evidence>
<dbReference type="FunFam" id="1.25.40.10:FF:000078">
    <property type="entry name" value="Transcriptional corepressor Cyc8"/>
    <property type="match status" value="1"/>
</dbReference>
<evidence type="ECO:0000256" key="3">
    <source>
        <dbReference type="ARBA" id="ARBA00022737"/>
    </source>
</evidence>
<evidence type="ECO:0000313" key="12">
    <source>
        <dbReference type="Proteomes" id="UP000789508"/>
    </source>
</evidence>
<evidence type="ECO:0000313" key="11">
    <source>
        <dbReference type="EMBL" id="CAG8440743.1"/>
    </source>
</evidence>
<keyword evidence="6" id="KW-0804">Transcription</keyword>
<evidence type="ECO:0000256" key="1">
    <source>
        <dbReference type="ARBA" id="ARBA00004123"/>
    </source>
</evidence>
<dbReference type="GO" id="GO:0005634">
    <property type="term" value="C:nucleus"/>
    <property type="evidence" value="ECO:0007669"/>
    <property type="project" value="UniProtKB-SubCell"/>
</dbReference>
<feature type="compositionally biased region" description="Polar residues" evidence="10">
    <location>
        <begin position="390"/>
        <end position="403"/>
    </location>
</feature>
<comment type="caution">
    <text evidence="11">The sequence shown here is derived from an EMBL/GenBank/DDBJ whole genome shotgun (WGS) entry which is preliminary data.</text>
</comment>
<proteinExistence type="inferred from homology"/>
<dbReference type="PANTHER" id="PTHR14017:SF1">
    <property type="entry name" value="LD02225P"/>
    <property type="match status" value="1"/>
</dbReference>
<keyword evidence="2" id="KW-0678">Repressor</keyword>
<evidence type="ECO:0000256" key="4">
    <source>
        <dbReference type="ARBA" id="ARBA00022803"/>
    </source>
</evidence>
<comment type="similarity">
    <text evidence="8">Belongs to the CYC8/SSN6 family.</text>
</comment>
<dbReference type="GO" id="GO:0017053">
    <property type="term" value="C:transcription repressor complex"/>
    <property type="evidence" value="ECO:0007669"/>
    <property type="project" value="TreeGrafter"/>
</dbReference>
<feature type="repeat" description="TPR" evidence="9">
    <location>
        <begin position="52"/>
        <end position="85"/>
    </location>
</feature>
<reference evidence="11" key="1">
    <citation type="submission" date="2021-06" db="EMBL/GenBank/DDBJ databases">
        <authorList>
            <person name="Kallberg Y."/>
            <person name="Tangrot J."/>
            <person name="Rosling A."/>
        </authorList>
    </citation>
    <scope>NUCLEOTIDE SEQUENCE</scope>
    <source>
        <strain evidence="11">FL130A</strain>
    </source>
</reference>
<dbReference type="GO" id="GO:0000122">
    <property type="term" value="P:negative regulation of transcription by RNA polymerase II"/>
    <property type="evidence" value="ECO:0007669"/>
    <property type="project" value="TreeGrafter"/>
</dbReference>
<feature type="region of interest" description="Disordered" evidence="10">
    <location>
        <begin position="381"/>
        <end position="942"/>
    </location>
</feature>
<keyword evidence="12" id="KW-1185">Reference proteome</keyword>
<dbReference type="InterPro" id="IPR011990">
    <property type="entry name" value="TPR-like_helical_dom_sf"/>
</dbReference>
<dbReference type="SUPFAM" id="SSF48452">
    <property type="entry name" value="TPR-like"/>
    <property type="match status" value="2"/>
</dbReference>
<comment type="subcellular location">
    <subcellularLocation>
        <location evidence="1">Nucleus</location>
    </subcellularLocation>
</comment>
<feature type="repeat" description="TPR" evidence="9">
    <location>
        <begin position="18"/>
        <end position="51"/>
    </location>
</feature>
<keyword evidence="3" id="KW-0677">Repeat</keyword>
<dbReference type="SMART" id="SM00028">
    <property type="entry name" value="TPR"/>
    <property type="match status" value="10"/>
</dbReference>
<feature type="compositionally biased region" description="Basic and acidic residues" evidence="10">
    <location>
        <begin position="882"/>
        <end position="930"/>
    </location>
</feature>
<feature type="compositionally biased region" description="Low complexity" evidence="10">
    <location>
        <begin position="932"/>
        <end position="942"/>
    </location>
</feature>
<dbReference type="GO" id="GO:0000978">
    <property type="term" value="F:RNA polymerase II cis-regulatory region sequence-specific DNA binding"/>
    <property type="evidence" value="ECO:0007669"/>
    <property type="project" value="TreeGrafter"/>
</dbReference>
<dbReference type="AlphaFoldDB" id="A0A9N8YR54"/>
<evidence type="ECO:0000256" key="6">
    <source>
        <dbReference type="ARBA" id="ARBA00023163"/>
    </source>
</evidence>
<feature type="repeat" description="TPR" evidence="9">
    <location>
        <begin position="268"/>
        <end position="301"/>
    </location>
</feature>
<dbReference type="PROSITE" id="PS50005">
    <property type="entry name" value="TPR"/>
    <property type="match status" value="8"/>
</dbReference>
<dbReference type="Pfam" id="PF13181">
    <property type="entry name" value="TPR_8"/>
    <property type="match status" value="1"/>
</dbReference>
<feature type="compositionally biased region" description="Basic and acidic residues" evidence="10">
    <location>
        <begin position="607"/>
        <end position="640"/>
    </location>
</feature>
<feature type="compositionally biased region" description="Polar residues" evidence="10">
    <location>
        <begin position="807"/>
        <end position="836"/>
    </location>
</feature>
<dbReference type="Proteomes" id="UP000789508">
    <property type="component" value="Unassembled WGS sequence"/>
</dbReference>
<feature type="repeat" description="TPR" evidence="9">
    <location>
        <begin position="302"/>
        <end position="335"/>
    </location>
</feature>
<gene>
    <name evidence="11" type="ORF">ALEPTO_LOCUS287</name>
</gene>
<keyword evidence="7" id="KW-0539">Nucleus</keyword>
<dbReference type="InterPro" id="IPR051630">
    <property type="entry name" value="Corepressor-Demethylase"/>
</dbReference>
<dbReference type="EMBL" id="CAJVPS010000015">
    <property type="protein sequence ID" value="CAG8440743.1"/>
    <property type="molecule type" value="Genomic_DNA"/>
</dbReference>
<dbReference type="InterPro" id="IPR019734">
    <property type="entry name" value="TPR_rpt"/>
</dbReference>
<feature type="repeat" description="TPR" evidence="9">
    <location>
        <begin position="196"/>
        <end position="229"/>
    </location>
</feature>
<dbReference type="Pfam" id="PF12895">
    <property type="entry name" value="ANAPC3"/>
    <property type="match status" value="1"/>
</dbReference>
<feature type="repeat" description="TPR" evidence="9">
    <location>
        <begin position="159"/>
        <end position="192"/>
    </location>
</feature>
<dbReference type="OrthoDB" id="418911at2759"/>
<accession>A0A9N8YR54</accession>
<protein>
    <submittedName>
        <fullName evidence="11">2155_t:CDS:1</fullName>
    </submittedName>
</protein>
<feature type="compositionally biased region" description="Low complexity" evidence="10">
    <location>
        <begin position="592"/>
        <end position="605"/>
    </location>
</feature>
<evidence type="ECO:0000256" key="5">
    <source>
        <dbReference type="ARBA" id="ARBA00023015"/>
    </source>
</evidence>
<evidence type="ECO:0000256" key="7">
    <source>
        <dbReference type="ARBA" id="ARBA00023242"/>
    </source>
</evidence>
<evidence type="ECO:0000256" key="8">
    <source>
        <dbReference type="ARBA" id="ARBA00061082"/>
    </source>
</evidence>
<evidence type="ECO:0000256" key="2">
    <source>
        <dbReference type="ARBA" id="ARBA00022491"/>
    </source>
</evidence>
<feature type="repeat" description="TPR" evidence="9">
    <location>
        <begin position="86"/>
        <end position="119"/>
    </location>
</feature>
<feature type="compositionally biased region" description="Polar residues" evidence="10">
    <location>
        <begin position="550"/>
        <end position="570"/>
    </location>
</feature>
<keyword evidence="4 9" id="KW-0802">TPR repeat</keyword>